<evidence type="ECO:0000313" key="2">
    <source>
        <dbReference type="EMBL" id="CAG9335414.1"/>
    </source>
</evidence>
<proteinExistence type="predicted"/>
<organism evidence="2 3">
    <name type="scientific">Blepharisma stoltei</name>
    <dbReference type="NCBI Taxonomy" id="1481888"/>
    <lineage>
        <taxon>Eukaryota</taxon>
        <taxon>Sar</taxon>
        <taxon>Alveolata</taxon>
        <taxon>Ciliophora</taxon>
        <taxon>Postciliodesmatophora</taxon>
        <taxon>Heterotrichea</taxon>
        <taxon>Heterotrichida</taxon>
        <taxon>Blepharismidae</taxon>
        <taxon>Blepharisma</taxon>
    </lineage>
</organism>
<gene>
    <name evidence="2" type="ORF">BSTOLATCC_MIC63887</name>
</gene>
<name>A0AAU9KQ87_9CILI</name>
<evidence type="ECO:0000313" key="3">
    <source>
        <dbReference type="Proteomes" id="UP001162131"/>
    </source>
</evidence>
<reference evidence="2" key="1">
    <citation type="submission" date="2021-09" db="EMBL/GenBank/DDBJ databases">
        <authorList>
            <consortium name="AG Swart"/>
            <person name="Singh M."/>
            <person name="Singh A."/>
            <person name="Seah K."/>
            <person name="Emmerich C."/>
        </authorList>
    </citation>
    <scope>NUCLEOTIDE SEQUENCE</scope>
    <source>
        <strain evidence="2">ATCC30299</strain>
    </source>
</reference>
<protein>
    <submittedName>
        <fullName evidence="2">Uncharacterized protein</fullName>
    </submittedName>
</protein>
<dbReference type="AlphaFoldDB" id="A0AAU9KQ87"/>
<feature type="signal peptide" evidence="1">
    <location>
        <begin position="1"/>
        <end position="18"/>
    </location>
</feature>
<keyword evidence="3" id="KW-1185">Reference proteome</keyword>
<comment type="caution">
    <text evidence="2">The sequence shown here is derived from an EMBL/GenBank/DDBJ whole genome shotgun (WGS) entry which is preliminary data.</text>
</comment>
<feature type="chain" id="PRO_5043459917" evidence="1">
    <location>
        <begin position="19"/>
        <end position="234"/>
    </location>
</feature>
<dbReference type="Proteomes" id="UP001162131">
    <property type="component" value="Unassembled WGS sequence"/>
</dbReference>
<dbReference type="EMBL" id="CAJZBQ010000062">
    <property type="protein sequence ID" value="CAG9335414.1"/>
    <property type="molecule type" value="Genomic_DNA"/>
</dbReference>
<accession>A0AAU9KQ87</accession>
<keyword evidence="1" id="KW-0732">Signal</keyword>
<sequence length="234" mass="24579">MSGIKIAILVAFIALASSYETSPSFSSDGAIDMCQPCVAFADTNLQPLYQTLSGNTPPTTCSGLCSTIKDAFAQQICLYLCQNPQPSPSTMFTAVKRAGPSQDSIYFCESLNQICPVVNGGAAVINSTYVTPSTGGVNTVFKVQVIFTVTSATGTGQVLLTVTPPGTSVKPFSYDYFNEGFAVDSYSAKFEIPMTPQLPTGNYTGIVQICSGTCGLTNPGEATLAQSSIKFTVR</sequence>
<evidence type="ECO:0000256" key="1">
    <source>
        <dbReference type="SAM" id="SignalP"/>
    </source>
</evidence>